<organism evidence="13 14">
    <name type="scientific">Coilia grayii</name>
    <name type="common">Gray's grenadier anchovy</name>
    <dbReference type="NCBI Taxonomy" id="363190"/>
    <lineage>
        <taxon>Eukaryota</taxon>
        <taxon>Metazoa</taxon>
        <taxon>Chordata</taxon>
        <taxon>Craniata</taxon>
        <taxon>Vertebrata</taxon>
        <taxon>Euteleostomi</taxon>
        <taxon>Actinopterygii</taxon>
        <taxon>Neopterygii</taxon>
        <taxon>Teleostei</taxon>
        <taxon>Clupei</taxon>
        <taxon>Clupeiformes</taxon>
        <taxon>Clupeoidei</taxon>
        <taxon>Engraulidae</taxon>
        <taxon>Coilinae</taxon>
        <taxon>Coilia</taxon>
    </lineage>
</organism>
<dbReference type="SUPFAM" id="SSF49899">
    <property type="entry name" value="Concanavalin A-like lectins/glucanases"/>
    <property type="match status" value="1"/>
</dbReference>
<feature type="domain" description="B box-type" evidence="11">
    <location>
        <begin position="85"/>
        <end position="126"/>
    </location>
</feature>
<evidence type="ECO:0000256" key="2">
    <source>
        <dbReference type="ARBA" id="ARBA00008518"/>
    </source>
</evidence>
<dbReference type="SMART" id="SM00336">
    <property type="entry name" value="BBOX"/>
    <property type="match status" value="1"/>
</dbReference>
<evidence type="ECO:0000256" key="4">
    <source>
        <dbReference type="ARBA" id="ARBA00022723"/>
    </source>
</evidence>
<dbReference type="PROSITE" id="PS50089">
    <property type="entry name" value="ZF_RING_2"/>
    <property type="match status" value="1"/>
</dbReference>
<dbReference type="PROSITE" id="PS50188">
    <property type="entry name" value="B302_SPRY"/>
    <property type="match status" value="1"/>
</dbReference>
<dbReference type="SUPFAM" id="SSF57850">
    <property type="entry name" value="RING/U-box"/>
    <property type="match status" value="1"/>
</dbReference>
<dbReference type="GO" id="GO:0005737">
    <property type="term" value="C:cytoplasm"/>
    <property type="evidence" value="ECO:0007669"/>
    <property type="project" value="UniProtKB-SubCell"/>
</dbReference>
<dbReference type="InterPro" id="IPR001870">
    <property type="entry name" value="B30.2/SPRY"/>
</dbReference>
<dbReference type="Pfam" id="PF00097">
    <property type="entry name" value="zf-C3HC4"/>
    <property type="match status" value="1"/>
</dbReference>
<evidence type="ECO:0000313" key="13">
    <source>
        <dbReference type="EMBL" id="KAL2092971.1"/>
    </source>
</evidence>
<evidence type="ECO:0000313" key="14">
    <source>
        <dbReference type="Proteomes" id="UP001591681"/>
    </source>
</evidence>
<dbReference type="CDD" id="cd13733">
    <property type="entry name" value="SPRY_PRY_C-I_1"/>
    <property type="match status" value="1"/>
</dbReference>
<name>A0ABD1K1N0_9TELE</name>
<dbReference type="PROSITE" id="PS50119">
    <property type="entry name" value="ZF_BBOX"/>
    <property type="match status" value="1"/>
</dbReference>
<evidence type="ECO:0000256" key="6">
    <source>
        <dbReference type="ARBA" id="ARBA00022833"/>
    </source>
</evidence>
<proteinExistence type="inferred from homology"/>
<gene>
    <name evidence="13" type="ORF">ACEWY4_010283</name>
</gene>
<keyword evidence="5 7" id="KW-0863">Zinc-finger</keyword>
<evidence type="ECO:0000259" key="11">
    <source>
        <dbReference type="PROSITE" id="PS50119"/>
    </source>
</evidence>
<keyword evidence="9" id="KW-1133">Transmembrane helix</keyword>
<evidence type="ECO:0000256" key="8">
    <source>
        <dbReference type="SAM" id="Coils"/>
    </source>
</evidence>
<feature type="domain" description="RING-type" evidence="10">
    <location>
        <begin position="13"/>
        <end position="53"/>
    </location>
</feature>
<dbReference type="InterPro" id="IPR013083">
    <property type="entry name" value="Znf_RING/FYVE/PHD"/>
</dbReference>
<dbReference type="AlphaFoldDB" id="A0ABD1K1N0"/>
<dbReference type="InterPro" id="IPR001841">
    <property type="entry name" value="Znf_RING"/>
</dbReference>
<dbReference type="Pfam" id="PF13765">
    <property type="entry name" value="PRY"/>
    <property type="match status" value="1"/>
</dbReference>
<dbReference type="FunFam" id="2.60.120.920:FF:000004">
    <property type="entry name" value="Butyrophilin subfamily 1 member A1"/>
    <property type="match status" value="1"/>
</dbReference>
<dbReference type="PANTHER" id="PTHR24103">
    <property type="entry name" value="E3 UBIQUITIN-PROTEIN LIGASE TRIM"/>
    <property type="match status" value="1"/>
</dbReference>
<dbReference type="InterPro" id="IPR013320">
    <property type="entry name" value="ConA-like_dom_sf"/>
</dbReference>
<comment type="similarity">
    <text evidence="2">Belongs to the TRIM/RBCC family.</text>
</comment>
<dbReference type="SMART" id="SM00589">
    <property type="entry name" value="PRY"/>
    <property type="match status" value="1"/>
</dbReference>
<dbReference type="Pfam" id="PF00622">
    <property type="entry name" value="SPRY"/>
    <property type="match status" value="1"/>
</dbReference>
<dbReference type="Proteomes" id="UP001591681">
    <property type="component" value="Unassembled WGS sequence"/>
</dbReference>
<keyword evidence="9" id="KW-0812">Transmembrane</keyword>
<feature type="domain" description="B30.2/SPRY" evidence="12">
    <location>
        <begin position="277"/>
        <end position="470"/>
    </location>
</feature>
<evidence type="ECO:0000256" key="3">
    <source>
        <dbReference type="ARBA" id="ARBA00022490"/>
    </source>
</evidence>
<keyword evidence="14" id="KW-1185">Reference proteome</keyword>
<keyword evidence="8" id="KW-0175">Coiled coil</keyword>
<comment type="subcellular location">
    <subcellularLocation>
        <location evidence="1">Cytoplasm</location>
    </subcellularLocation>
</comment>
<keyword evidence="4" id="KW-0479">Metal-binding</keyword>
<evidence type="ECO:0000256" key="1">
    <source>
        <dbReference type="ARBA" id="ARBA00004496"/>
    </source>
</evidence>
<evidence type="ECO:0000256" key="9">
    <source>
        <dbReference type="SAM" id="Phobius"/>
    </source>
</evidence>
<dbReference type="InterPro" id="IPR003877">
    <property type="entry name" value="SPRY_dom"/>
</dbReference>
<evidence type="ECO:0000259" key="12">
    <source>
        <dbReference type="PROSITE" id="PS50188"/>
    </source>
</evidence>
<dbReference type="InterPro" id="IPR000315">
    <property type="entry name" value="Znf_B-box"/>
</dbReference>
<dbReference type="SUPFAM" id="SSF57845">
    <property type="entry name" value="B-box zinc-binding domain"/>
    <property type="match status" value="1"/>
</dbReference>
<sequence length="477" mass="54846">METLPLSKEALVCPLCCEVFRYPVTLQCGHSACKPCLQKFWDRKGSLECPICRRLEVTMRPPINLALKIAADRFQQQQSAMVSGRLEERCTTHNERLKLFCQRDELPICLVCQVSKEHRNHECCSIADAAIDRKVRHFCLILILLSSYCMFFVLFFVFYPLLQIQADETETLIREEFEKLHSFLREQEASRLAALREEEEQKAKRIRWKLEDISKQVEELSAIIRDADATMKGSDIQFLKVFECVLMSCPPAAYRLRYTKQEPEILTEALIDTSQFLGSLKYGIWRKMAGIVHHCPLYLDPNTAQANLILSDELTSVHYGKKRSVPSNHERCSSRMAVLTVAGFMSGKHSWDVDVGDSTNWYIGVARESIDRKNTVFLHPAEGFWVISLCNSDTYWAQTSPRTRLAVRAKPRRITVELDYDKGKVTFLNAVDGSIMYMFKEKFAEKIFPFFSPGIYEGKNNPSPLKICPLKSSILSY</sequence>
<dbReference type="Gene3D" id="2.60.120.920">
    <property type="match status" value="1"/>
</dbReference>
<dbReference type="InterPro" id="IPR050143">
    <property type="entry name" value="TRIM/RBCC"/>
</dbReference>
<dbReference type="GO" id="GO:0008270">
    <property type="term" value="F:zinc ion binding"/>
    <property type="evidence" value="ECO:0007669"/>
    <property type="project" value="UniProtKB-KW"/>
</dbReference>
<comment type="caution">
    <text evidence="13">The sequence shown here is derived from an EMBL/GenBank/DDBJ whole genome shotgun (WGS) entry which is preliminary data.</text>
</comment>
<dbReference type="InterPro" id="IPR006574">
    <property type="entry name" value="PRY"/>
</dbReference>
<dbReference type="EMBL" id="JBHFQA010000009">
    <property type="protein sequence ID" value="KAL2092971.1"/>
    <property type="molecule type" value="Genomic_DNA"/>
</dbReference>
<protein>
    <submittedName>
        <fullName evidence="13">Uncharacterized protein</fullName>
    </submittedName>
</protein>
<keyword evidence="6" id="KW-0862">Zinc</keyword>
<dbReference type="SMART" id="SM00449">
    <property type="entry name" value="SPRY"/>
    <property type="match status" value="1"/>
</dbReference>
<dbReference type="PRINTS" id="PR01407">
    <property type="entry name" value="BUTYPHLNCDUF"/>
</dbReference>
<evidence type="ECO:0000256" key="5">
    <source>
        <dbReference type="ARBA" id="ARBA00022771"/>
    </source>
</evidence>
<feature type="transmembrane region" description="Helical" evidence="9">
    <location>
        <begin position="138"/>
        <end position="162"/>
    </location>
</feature>
<dbReference type="InterPro" id="IPR018957">
    <property type="entry name" value="Znf_C3HC4_RING-type"/>
</dbReference>
<evidence type="ECO:0000256" key="7">
    <source>
        <dbReference type="PROSITE-ProRule" id="PRU00024"/>
    </source>
</evidence>
<feature type="coiled-coil region" evidence="8">
    <location>
        <begin position="196"/>
        <end position="230"/>
    </location>
</feature>
<dbReference type="Gene3D" id="3.30.160.60">
    <property type="entry name" value="Classic Zinc Finger"/>
    <property type="match status" value="1"/>
</dbReference>
<accession>A0ABD1K1N0</accession>
<dbReference type="Pfam" id="PF00643">
    <property type="entry name" value="zf-B_box"/>
    <property type="match status" value="1"/>
</dbReference>
<dbReference type="Gene3D" id="3.30.40.10">
    <property type="entry name" value="Zinc/RING finger domain, C3HC4 (zinc finger)"/>
    <property type="match status" value="1"/>
</dbReference>
<keyword evidence="3" id="KW-0963">Cytoplasm</keyword>
<reference evidence="13 14" key="1">
    <citation type="submission" date="2024-09" db="EMBL/GenBank/DDBJ databases">
        <title>A chromosome-level genome assembly of Gray's grenadier anchovy, Coilia grayii.</title>
        <authorList>
            <person name="Fu Z."/>
        </authorList>
    </citation>
    <scope>NUCLEOTIDE SEQUENCE [LARGE SCALE GENOMIC DNA]</scope>
    <source>
        <strain evidence="13">G4</strain>
        <tissue evidence="13">Muscle</tissue>
    </source>
</reference>
<dbReference type="InterPro" id="IPR043136">
    <property type="entry name" value="B30.2/SPRY_sf"/>
</dbReference>
<dbReference type="SMART" id="SM00184">
    <property type="entry name" value="RING"/>
    <property type="match status" value="1"/>
</dbReference>
<evidence type="ECO:0000259" key="10">
    <source>
        <dbReference type="PROSITE" id="PS50089"/>
    </source>
</evidence>
<keyword evidence="9" id="KW-0472">Membrane</keyword>
<dbReference type="InterPro" id="IPR003879">
    <property type="entry name" value="Butyrophylin_SPRY"/>
</dbReference>